<comment type="caution">
    <text evidence="1">The sequence shown here is derived from an EMBL/GenBank/DDBJ whole genome shotgun (WGS) entry which is preliminary data.</text>
</comment>
<reference evidence="1" key="1">
    <citation type="submission" date="2022-04" db="EMBL/GenBank/DDBJ databases">
        <authorList>
            <person name="Xu L."/>
            <person name="Lv Z."/>
        </authorList>
    </citation>
    <scope>NUCLEOTIDE SEQUENCE</scope>
    <source>
        <strain evidence="1">LV_2022a</strain>
    </source>
</reference>
<name>A0AAE1ZAN1_SCHME</name>
<protein>
    <submittedName>
        <fullName evidence="1">Uncharacterized protein</fullName>
    </submittedName>
</protein>
<accession>A0AAE1ZAN1</accession>
<evidence type="ECO:0000313" key="1">
    <source>
        <dbReference type="EMBL" id="KAK4469949.1"/>
    </source>
</evidence>
<keyword evidence="2" id="KW-1185">Reference proteome</keyword>
<sequence>MSSWISRCEERQKAIRLIKEKRYYKRQEYHQSNQSNILNKYSKHSSTSHKIKSCKHYCCYDNHLNCSHCSTIQSTLTNRNDFNGYSKIVNSQIDHQPNLITYSDRRSQVSARYNRKQLIQEEHRPKSFHNHKQNQVNAHESKLAQLRVNRLRMKIYAEKILRSVLQSPSSMSFKEI</sequence>
<evidence type="ECO:0000313" key="2">
    <source>
        <dbReference type="Proteomes" id="UP001292079"/>
    </source>
</evidence>
<dbReference type="AlphaFoldDB" id="A0AAE1ZAN1"/>
<reference evidence="1" key="2">
    <citation type="journal article" date="2023" name="Infect Dis Poverty">
        <title>Chromosome-scale genome of the human blood fluke Schistosoma mekongi and its implications for public health.</title>
        <authorList>
            <person name="Zhou M."/>
            <person name="Xu L."/>
            <person name="Xu D."/>
            <person name="Chen W."/>
            <person name="Khan J."/>
            <person name="Hu Y."/>
            <person name="Huang H."/>
            <person name="Wei H."/>
            <person name="Zhang Y."/>
            <person name="Chusongsang P."/>
            <person name="Tanasarnprasert K."/>
            <person name="Hu X."/>
            <person name="Limpanont Y."/>
            <person name="Lv Z."/>
        </authorList>
    </citation>
    <scope>NUCLEOTIDE SEQUENCE</scope>
    <source>
        <strain evidence="1">LV_2022a</strain>
    </source>
</reference>
<dbReference type="EMBL" id="JALJAT010000005">
    <property type="protein sequence ID" value="KAK4469949.1"/>
    <property type="molecule type" value="Genomic_DNA"/>
</dbReference>
<proteinExistence type="predicted"/>
<dbReference type="Proteomes" id="UP001292079">
    <property type="component" value="Unassembled WGS sequence"/>
</dbReference>
<organism evidence="1 2">
    <name type="scientific">Schistosoma mekongi</name>
    <name type="common">Parasitic worm</name>
    <dbReference type="NCBI Taxonomy" id="38744"/>
    <lineage>
        <taxon>Eukaryota</taxon>
        <taxon>Metazoa</taxon>
        <taxon>Spiralia</taxon>
        <taxon>Lophotrochozoa</taxon>
        <taxon>Platyhelminthes</taxon>
        <taxon>Trematoda</taxon>
        <taxon>Digenea</taxon>
        <taxon>Strigeidida</taxon>
        <taxon>Schistosomatoidea</taxon>
        <taxon>Schistosomatidae</taxon>
        <taxon>Schistosoma</taxon>
    </lineage>
</organism>
<gene>
    <name evidence="1" type="ORF">MN116_007449</name>
</gene>